<accession>A0ABT4A745</accession>
<dbReference type="RefSeq" id="WP_267536309.1">
    <property type="nucleotide sequence ID" value="NZ_JAPNKA010000001.1"/>
</dbReference>
<reference evidence="1 2" key="1">
    <citation type="submission" date="2022-11" db="EMBL/GenBank/DDBJ databases">
        <title>Minimal conservation of predation-associated metabolite biosynthetic gene clusters underscores biosynthetic potential of Myxococcota including descriptions for ten novel species: Archangium lansinium sp. nov., Myxococcus landrumus sp. nov., Nannocystis bai.</title>
        <authorList>
            <person name="Ahearne A."/>
            <person name="Stevens C."/>
            <person name="Phillips K."/>
        </authorList>
    </citation>
    <scope>NUCLEOTIDE SEQUENCE [LARGE SCALE GENOMIC DNA]</scope>
    <source>
        <strain evidence="1 2">MIWBW</strain>
    </source>
</reference>
<organism evidence="1 2">
    <name type="scientific">Archangium lansingense</name>
    <dbReference type="NCBI Taxonomy" id="2995310"/>
    <lineage>
        <taxon>Bacteria</taxon>
        <taxon>Pseudomonadati</taxon>
        <taxon>Myxococcota</taxon>
        <taxon>Myxococcia</taxon>
        <taxon>Myxococcales</taxon>
        <taxon>Cystobacterineae</taxon>
        <taxon>Archangiaceae</taxon>
        <taxon>Archangium</taxon>
    </lineage>
</organism>
<keyword evidence="2" id="KW-1185">Reference proteome</keyword>
<comment type="caution">
    <text evidence="1">The sequence shown here is derived from an EMBL/GenBank/DDBJ whole genome shotgun (WGS) entry which is preliminary data.</text>
</comment>
<evidence type="ECO:0000313" key="1">
    <source>
        <dbReference type="EMBL" id="MCY1077480.1"/>
    </source>
</evidence>
<proteinExistence type="predicted"/>
<gene>
    <name evidence="1" type="ORF">OV287_23705</name>
</gene>
<dbReference type="Proteomes" id="UP001207654">
    <property type="component" value="Unassembled WGS sequence"/>
</dbReference>
<sequence length="67" mass="6245">MSKAAAGAVIAMFTVGAGMMTLLGSVLGSYAEAATLALVGVGLFAGSSVLGGGSKVTVPSAGIAKEA</sequence>
<evidence type="ECO:0000313" key="2">
    <source>
        <dbReference type="Proteomes" id="UP001207654"/>
    </source>
</evidence>
<name>A0ABT4A745_9BACT</name>
<dbReference type="EMBL" id="JAPNKA010000001">
    <property type="protein sequence ID" value="MCY1077480.1"/>
    <property type="molecule type" value="Genomic_DNA"/>
</dbReference>
<protein>
    <submittedName>
        <fullName evidence="1">Uncharacterized protein</fullName>
    </submittedName>
</protein>